<comment type="caution">
    <text evidence="1">The sequence shown here is derived from an EMBL/GenBank/DDBJ whole genome shotgun (WGS) entry which is preliminary data.</text>
</comment>
<reference evidence="1" key="1">
    <citation type="submission" date="2021-01" db="EMBL/GenBank/DDBJ databases">
        <authorList>
            <consortium name="Genoscope - CEA"/>
            <person name="William W."/>
        </authorList>
    </citation>
    <scope>NUCLEOTIDE SEQUENCE</scope>
</reference>
<name>A0A8S1RQ25_9CILI</name>
<organism evidence="1 2">
    <name type="scientific">Paramecium sonneborni</name>
    <dbReference type="NCBI Taxonomy" id="65129"/>
    <lineage>
        <taxon>Eukaryota</taxon>
        <taxon>Sar</taxon>
        <taxon>Alveolata</taxon>
        <taxon>Ciliophora</taxon>
        <taxon>Intramacronucleata</taxon>
        <taxon>Oligohymenophorea</taxon>
        <taxon>Peniculida</taxon>
        <taxon>Parameciidae</taxon>
        <taxon>Paramecium</taxon>
    </lineage>
</organism>
<evidence type="ECO:0000313" key="2">
    <source>
        <dbReference type="Proteomes" id="UP000692954"/>
    </source>
</evidence>
<proteinExistence type="predicted"/>
<dbReference type="EMBL" id="CAJJDN010000224">
    <property type="protein sequence ID" value="CAD8129453.1"/>
    <property type="molecule type" value="Genomic_DNA"/>
</dbReference>
<evidence type="ECO:0000313" key="1">
    <source>
        <dbReference type="EMBL" id="CAD8129453.1"/>
    </source>
</evidence>
<sequence length="49" mass="5901">MCINIKDMCFEINYLKLLRIREPVKCIQSIESNNVMWSEFLSMCQCRII</sequence>
<protein>
    <submittedName>
        <fullName evidence="1">Uncharacterized protein</fullName>
    </submittedName>
</protein>
<dbReference type="AlphaFoldDB" id="A0A8S1RQ25"/>
<accession>A0A8S1RQ25</accession>
<gene>
    <name evidence="1" type="ORF">PSON_ATCC_30995.1.T2240004</name>
</gene>
<keyword evidence="2" id="KW-1185">Reference proteome</keyword>
<dbReference type="Proteomes" id="UP000692954">
    <property type="component" value="Unassembled WGS sequence"/>
</dbReference>